<feature type="transmembrane region" description="Helical" evidence="9">
    <location>
        <begin position="157"/>
        <end position="178"/>
    </location>
</feature>
<dbReference type="InterPro" id="IPR001807">
    <property type="entry name" value="ClC"/>
</dbReference>
<reference evidence="10 11" key="1">
    <citation type="submission" date="2024-05" db="EMBL/GenBank/DDBJ databases">
        <title>A draft genome resource for the thread blight pathogen Marasmius tenuissimus strain MS-2.</title>
        <authorList>
            <person name="Yulfo-Soto G.E."/>
            <person name="Baruah I.K."/>
            <person name="Amoako-Attah I."/>
            <person name="Bukari Y."/>
            <person name="Meinhardt L.W."/>
            <person name="Bailey B.A."/>
            <person name="Cohen S.P."/>
        </authorList>
    </citation>
    <scope>NUCLEOTIDE SEQUENCE [LARGE SCALE GENOMIC DNA]</scope>
    <source>
        <strain evidence="10 11">MS-2</strain>
    </source>
</reference>
<name>A0ABR3A1J8_9AGAR</name>
<evidence type="ECO:0000256" key="5">
    <source>
        <dbReference type="ARBA" id="ARBA00023065"/>
    </source>
</evidence>
<evidence type="ECO:0000256" key="6">
    <source>
        <dbReference type="ARBA" id="ARBA00023136"/>
    </source>
</evidence>
<protein>
    <submittedName>
        <fullName evidence="10">Chloride channel</fullName>
    </submittedName>
</protein>
<comment type="subcellular location">
    <subcellularLocation>
        <location evidence="1">Membrane</location>
        <topology evidence="1">Multi-pass membrane protein</topology>
    </subcellularLocation>
</comment>
<dbReference type="EMBL" id="JBBXMP010000028">
    <property type="protein sequence ID" value="KAL0067231.1"/>
    <property type="molecule type" value="Genomic_DNA"/>
</dbReference>
<dbReference type="InterPro" id="IPR014743">
    <property type="entry name" value="Cl-channel_core"/>
</dbReference>
<keyword evidence="6 9" id="KW-0472">Membrane</keyword>
<dbReference type="SUPFAM" id="SSF81340">
    <property type="entry name" value="Clc chloride channel"/>
    <property type="match status" value="1"/>
</dbReference>
<feature type="compositionally biased region" description="Polar residues" evidence="8">
    <location>
        <begin position="1"/>
        <end position="10"/>
    </location>
</feature>
<organism evidence="10 11">
    <name type="scientific">Marasmius tenuissimus</name>
    <dbReference type="NCBI Taxonomy" id="585030"/>
    <lineage>
        <taxon>Eukaryota</taxon>
        <taxon>Fungi</taxon>
        <taxon>Dikarya</taxon>
        <taxon>Basidiomycota</taxon>
        <taxon>Agaricomycotina</taxon>
        <taxon>Agaricomycetes</taxon>
        <taxon>Agaricomycetidae</taxon>
        <taxon>Agaricales</taxon>
        <taxon>Marasmiineae</taxon>
        <taxon>Marasmiaceae</taxon>
        <taxon>Marasmius</taxon>
    </lineage>
</organism>
<evidence type="ECO:0000256" key="7">
    <source>
        <dbReference type="ARBA" id="ARBA00023214"/>
    </source>
</evidence>
<sequence length="333" mass="36108">MSNHDQTSVWNPPDANGEAETYELGEDGNLMGNQAAPIHTKRYRDGNTIDWFYEDFKEREREEGQRALRGARGILVPFFDSMRMWLVVIGTGIGIGLAGAWLDVLVKWLSDLRVGICTAGFLYNSVSCCSGFGPGECKEWQSWSEYLDVKYIFVESILQISIYVTLAIALAGSSAVLVKTYAPYAFHTGIPEIKAILRGYVFDAFLTPWTLLIKAVGLALSVSSGLSLGKEVTAITWRDGYDTHIGSGSAGPRSLLSGNYAHEFVQTIRPSGRYVLLESPHSLFSSSNPRIGQKRKLLAASAAAGVAVAFGSPLGGVIFILEGIVGLPSEEVA</sequence>
<evidence type="ECO:0000256" key="9">
    <source>
        <dbReference type="SAM" id="Phobius"/>
    </source>
</evidence>
<proteinExistence type="predicted"/>
<dbReference type="PANTHER" id="PTHR45711:SF6">
    <property type="entry name" value="CHLORIDE CHANNEL PROTEIN"/>
    <property type="match status" value="1"/>
</dbReference>
<keyword evidence="2" id="KW-0813">Transport</keyword>
<keyword evidence="7" id="KW-0868">Chloride</keyword>
<gene>
    <name evidence="10" type="primary">GEF2_1</name>
    <name evidence="10" type="ORF">AAF712_005801</name>
</gene>
<dbReference type="Gene3D" id="1.10.3080.10">
    <property type="entry name" value="Clc chloride channel"/>
    <property type="match status" value="1"/>
</dbReference>
<evidence type="ECO:0000256" key="3">
    <source>
        <dbReference type="ARBA" id="ARBA00022692"/>
    </source>
</evidence>
<feature type="transmembrane region" description="Helical" evidence="9">
    <location>
        <begin position="297"/>
        <end position="321"/>
    </location>
</feature>
<accession>A0ABR3A1J8</accession>
<keyword evidence="11" id="KW-1185">Reference proteome</keyword>
<evidence type="ECO:0000256" key="4">
    <source>
        <dbReference type="ARBA" id="ARBA00022989"/>
    </source>
</evidence>
<keyword evidence="3 9" id="KW-0812">Transmembrane</keyword>
<feature type="region of interest" description="Disordered" evidence="8">
    <location>
        <begin position="1"/>
        <end position="21"/>
    </location>
</feature>
<comment type="caution">
    <text evidence="10">The sequence shown here is derived from an EMBL/GenBank/DDBJ whole genome shotgun (WGS) entry which is preliminary data.</text>
</comment>
<dbReference type="Proteomes" id="UP001437256">
    <property type="component" value="Unassembled WGS sequence"/>
</dbReference>
<evidence type="ECO:0000313" key="11">
    <source>
        <dbReference type="Proteomes" id="UP001437256"/>
    </source>
</evidence>
<keyword evidence="4 9" id="KW-1133">Transmembrane helix</keyword>
<feature type="transmembrane region" description="Helical" evidence="9">
    <location>
        <begin position="84"/>
        <end position="102"/>
    </location>
</feature>
<dbReference type="PRINTS" id="PR00762">
    <property type="entry name" value="CLCHANNEL"/>
</dbReference>
<dbReference type="Pfam" id="PF00654">
    <property type="entry name" value="Voltage_CLC"/>
    <property type="match status" value="1"/>
</dbReference>
<dbReference type="PANTHER" id="PTHR45711">
    <property type="entry name" value="CHLORIDE CHANNEL PROTEIN"/>
    <property type="match status" value="1"/>
</dbReference>
<evidence type="ECO:0000256" key="2">
    <source>
        <dbReference type="ARBA" id="ARBA00022448"/>
    </source>
</evidence>
<evidence type="ECO:0000256" key="1">
    <source>
        <dbReference type="ARBA" id="ARBA00004141"/>
    </source>
</evidence>
<evidence type="ECO:0000313" key="10">
    <source>
        <dbReference type="EMBL" id="KAL0067231.1"/>
    </source>
</evidence>
<evidence type="ECO:0000256" key="8">
    <source>
        <dbReference type="SAM" id="MobiDB-lite"/>
    </source>
</evidence>
<keyword evidence="5" id="KW-0406">Ion transport</keyword>